<feature type="signal peptide" evidence="1">
    <location>
        <begin position="1"/>
        <end position="22"/>
    </location>
</feature>
<evidence type="ECO:0000259" key="2">
    <source>
        <dbReference type="Pfam" id="PF25115"/>
    </source>
</evidence>
<evidence type="ECO:0000313" key="4">
    <source>
        <dbReference type="EMBL" id="KAJ3115517.1"/>
    </source>
</evidence>
<proteinExistence type="predicted"/>
<name>A0AAD5SYR5_9FUNG</name>
<accession>A0AAD5SYR5</accession>
<gene>
    <name evidence="4" type="ORF">HK100_001313</name>
</gene>
<dbReference type="InterPro" id="IPR056826">
    <property type="entry name" value="Agd3_CE"/>
</dbReference>
<evidence type="ECO:0000313" key="5">
    <source>
        <dbReference type="Proteomes" id="UP001211907"/>
    </source>
</evidence>
<feature type="chain" id="PRO_5042022311" evidence="1">
    <location>
        <begin position="23"/>
        <end position="962"/>
    </location>
</feature>
<dbReference type="PANTHER" id="PTHR31002:SF34">
    <property type="entry name" value="CELL WALL PROTEIN CWP1-RELATED"/>
    <property type="match status" value="1"/>
</dbReference>
<feature type="domain" description="Agd3 deacetylase" evidence="2">
    <location>
        <begin position="507"/>
        <end position="871"/>
    </location>
</feature>
<dbReference type="PANTHER" id="PTHR31002">
    <property type="entry name" value="SERIPAUPERIN"/>
    <property type="match status" value="1"/>
</dbReference>
<sequence>MRRSSKAVLSIVAASLFALCGAISLPNQAVVFGSDTPSAQAALISFATFGIPVITYDSATSTAFSTLPLLSVTTGTANFSMILLGSGVIGFSTNQWAQLYAYQSANNVRLASLYDVPGIGSSYGYTTSAVTAVVPVTVSPANVLGSTKAGLPSLYNFTVATGTVYPAKTVNATAVTPILNFTDSTGVTSIAACIYSFSATQQQLSFFYQTATWDGAISANTPTAFAASLSSYTNAVLINWLSNGTYALTAPPPPAPVVTHTAIVQTRALILSTGDGTDEYPAHILQAYGLDYDIVVANASGLVNTPLPLEVVQNVTGKYSLIVLASGQMIGGFPNGSYLTTLYSWQWKQLYNYQQYYGVRLVAINDLPTASLFANQLSSVGSAVSCNSQTSLYVSPANGSLQFTNPAGMKANWSLIAGDGIADGSCNFPGTIINSTSVTPVLSFGTTAGSNNSGVAAAVIDFGRNQQQMSFFFPCGSWSITCDTVGHLWFQWATYGLYTGIRRLYFTPQVDDMFLTTSGNNENGVEVDFRLSPADIQGLITWQPQINARLPAGSNITFEIGFNGNGVMEIISTSTDYSLDFDPDLTDSVIDWKKPLGTGQTLWPSLSTLNTNWGPVLASDPLYSFFAGANLTKTANKFLWCSHTFTHEILNNNSYSDTWNEVTFNFRLASKSYLGWDGQAFWNNKSMITPGISGLFNGDALRALSDFGIKAAVGDSSRPKTLHPTRPLYWPLNTTFDANGFDGFIIIPRQVLNIYFNATNQAYDTILYNTIYGLTGANAKSFYYVLNAEVQRNLRTLALLSWQPAMFHQGNLRNADMPVVSFGSATGKLGLAQQWIESVFGNFTQIVNWPIITVKQDDLTQKFINRQIYETAGVTVLQNRTVTAGGVYVVGFTVSANTSCSAPVTLPYGVTGQNLVLPTGATTEQIGVDSLTVWVPLIANAAPVSIKFGTSLEISVPVNSTV</sequence>
<evidence type="ECO:0000259" key="3">
    <source>
        <dbReference type="Pfam" id="PF25116"/>
    </source>
</evidence>
<reference evidence="4" key="1">
    <citation type="submission" date="2020-05" db="EMBL/GenBank/DDBJ databases">
        <title>Phylogenomic resolution of chytrid fungi.</title>
        <authorList>
            <person name="Stajich J.E."/>
            <person name="Amses K."/>
            <person name="Simmons R."/>
            <person name="Seto K."/>
            <person name="Myers J."/>
            <person name="Bonds A."/>
            <person name="Quandt C.A."/>
            <person name="Barry K."/>
            <person name="Liu P."/>
            <person name="Grigoriev I."/>
            <person name="Longcore J.E."/>
            <person name="James T.Y."/>
        </authorList>
    </citation>
    <scope>NUCLEOTIDE SEQUENCE</scope>
    <source>
        <strain evidence="4">JEL0513</strain>
    </source>
</reference>
<dbReference type="Pfam" id="PF25116">
    <property type="entry name" value="CBM87_Agd3"/>
    <property type="match status" value="2"/>
</dbReference>
<dbReference type="InterPro" id="IPR056827">
    <property type="entry name" value="CBM87_Agd3"/>
</dbReference>
<dbReference type="InterPro" id="IPR050788">
    <property type="entry name" value="Yeast_SRP1/TIP1_CWP"/>
</dbReference>
<organism evidence="4 5">
    <name type="scientific">Physocladia obscura</name>
    <dbReference type="NCBI Taxonomy" id="109957"/>
    <lineage>
        <taxon>Eukaryota</taxon>
        <taxon>Fungi</taxon>
        <taxon>Fungi incertae sedis</taxon>
        <taxon>Chytridiomycota</taxon>
        <taxon>Chytridiomycota incertae sedis</taxon>
        <taxon>Chytridiomycetes</taxon>
        <taxon>Chytridiales</taxon>
        <taxon>Chytriomycetaceae</taxon>
        <taxon>Physocladia</taxon>
    </lineage>
</organism>
<keyword evidence="1" id="KW-0732">Signal</keyword>
<dbReference type="EMBL" id="JADGJH010001285">
    <property type="protein sequence ID" value="KAJ3115517.1"/>
    <property type="molecule type" value="Genomic_DNA"/>
</dbReference>
<dbReference type="Pfam" id="PF25115">
    <property type="entry name" value="Agd3_CE"/>
    <property type="match status" value="1"/>
</dbReference>
<dbReference type="AlphaFoldDB" id="A0AAD5SYR5"/>
<dbReference type="Proteomes" id="UP001211907">
    <property type="component" value="Unassembled WGS sequence"/>
</dbReference>
<keyword evidence="5" id="KW-1185">Reference proteome</keyword>
<protein>
    <submittedName>
        <fullName evidence="4">Uncharacterized protein</fullName>
    </submittedName>
</protein>
<comment type="caution">
    <text evidence="4">The sequence shown here is derived from an EMBL/GenBank/DDBJ whole genome shotgun (WGS) entry which is preliminary data.</text>
</comment>
<evidence type="ECO:0000256" key="1">
    <source>
        <dbReference type="SAM" id="SignalP"/>
    </source>
</evidence>
<feature type="domain" description="Agd3 CBM87" evidence="3">
    <location>
        <begin position="28"/>
        <end position="214"/>
    </location>
</feature>
<feature type="domain" description="Agd3 CBM87" evidence="3">
    <location>
        <begin position="264"/>
        <end position="492"/>
    </location>
</feature>